<dbReference type="Pfam" id="PF00112">
    <property type="entry name" value="Peptidase_C1"/>
    <property type="match status" value="1"/>
</dbReference>
<keyword evidence="3" id="KW-1185">Reference proteome</keyword>
<reference evidence="2 3" key="1">
    <citation type="submission" date="2006-10" db="EMBL/GenBank/DDBJ databases">
        <title>Complete sequence of chromosome of Pelobacter propionicus DSM 2379.</title>
        <authorList>
            <consortium name="US DOE Joint Genome Institute"/>
            <person name="Copeland A."/>
            <person name="Lucas S."/>
            <person name="Lapidus A."/>
            <person name="Barry K."/>
            <person name="Detter J.C."/>
            <person name="Glavina del Rio T."/>
            <person name="Hammon N."/>
            <person name="Israni S."/>
            <person name="Dalin E."/>
            <person name="Tice H."/>
            <person name="Pitluck S."/>
            <person name="Saunders E."/>
            <person name="Brettin T."/>
            <person name="Bruce D."/>
            <person name="Han C."/>
            <person name="Tapia R."/>
            <person name="Schmutz J."/>
            <person name="Larimer F."/>
            <person name="Land M."/>
            <person name="Hauser L."/>
            <person name="Kyrpides N."/>
            <person name="Kim E."/>
            <person name="Lovley D."/>
            <person name="Richardson P."/>
        </authorList>
    </citation>
    <scope>NUCLEOTIDE SEQUENCE [LARGE SCALE GENOMIC DNA]</scope>
    <source>
        <strain evidence="3">DSM 2379 / NBRC 103807 / OttBd1</strain>
    </source>
</reference>
<dbReference type="eggNOG" id="COG4870">
    <property type="taxonomic scope" value="Bacteria"/>
</dbReference>
<dbReference type="CDD" id="cd02619">
    <property type="entry name" value="Peptidase_C1"/>
    <property type="match status" value="1"/>
</dbReference>
<dbReference type="InterPro" id="IPR038765">
    <property type="entry name" value="Papain-like_cys_pep_sf"/>
</dbReference>
<dbReference type="AlphaFoldDB" id="A1ANK6"/>
<proteinExistence type="predicted"/>
<evidence type="ECO:0000313" key="2">
    <source>
        <dbReference type="EMBL" id="ABK98926.1"/>
    </source>
</evidence>
<dbReference type="GO" id="GO:0008234">
    <property type="term" value="F:cysteine-type peptidase activity"/>
    <property type="evidence" value="ECO:0007669"/>
    <property type="project" value="InterPro"/>
</dbReference>
<dbReference type="InterPro" id="IPR000668">
    <property type="entry name" value="Peptidase_C1A_C"/>
</dbReference>
<dbReference type="STRING" id="338966.Ppro_1306"/>
<dbReference type="SUPFAM" id="SSF53474">
    <property type="entry name" value="alpha/beta-Hydrolases"/>
    <property type="match status" value="1"/>
</dbReference>
<dbReference type="GO" id="GO:0006508">
    <property type="term" value="P:proteolysis"/>
    <property type="evidence" value="ECO:0007669"/>
    <property type="project" value="InterPro"/>
</dbReference>
<organism evidence="2 3">
    <name type="scientific">Pelobacter propionicus (strain DSM 2379 / NBRC 103807 / OttBd1)</name>
    <dbReference type="NCBI Taxonomy" id="338966"/>
    <lineage>
        <taxon>Bacteria</taxon>
        <taxon>Pseudomonadati</taxon>
        <taxon>Thermodesulfobacteriota</taxon>
        <taxon>Desulfuromonadia</taxon>
        <taxon>Desulfuromonadales</taxon>
        <taxon>Desulfuromonadaceae</taxon>
        <taxon>Pelobacter</taxon>
    </lineage>
</organism>
<gene>
    <name evidence="2" type="ordered locus">Ppro_1306</name>
</gene>
<protein>
    <submittedName>
        <fullName evidence="2">Peptidase C1A, papain</fullName>
    </submittedName>
</protein>
<evidence type="ECO:0000259" key="1">
    <source>
        <dbReference type="Pfam" id="PF00112"/>
    </source>
</evidence>
<accession>A1ANK6</accession>
<dbReference type="KEGG" id="ppd:Ppro_1306"/>
<dbReference type="InterPro" id="IPR029058">
    <property type="entry name" value="AB_hydrolase_fold"/>
</dbReference>
<dbReference type="RefSeq" id="WP_011735228.1">
    <property type="nucleotide sequence ID" value="NC_008609.1"/>
</dbReference>
<dbReference type="OrthoDB" id="5318987at2"/>
<dbReference type="EMBL" id="CP000482">
    <property type="protein sequence ID" value="ABK98926.1"/>
    <property type="molecule type" value="Genomic_DNA"/>
</dbReference>
<dbReference type="HOGENOM" id="CLU_013107_0_0_7"/>
<evidence type="ECO:0000313" key="3">
    <source>
        <dbReference type="Proteomes" id="UP000006732"/>
    </source>
</evidence>
<dbReference type="Gene3D" id="3.90.70.10">
    <property type="entry name" value="Cysteine proteinases"/>
    <property type="match status" value="1"/>
</dbReference>
<dbReference type="Proteomes" id="UP000006732">
    <property type="component" value="Chromosome"/>
</dbReference>
<sequence length="688" mass="76568">MPSTPDANRTFDARPDRIDYRDRVYNPPLVCLPEQYPSPEFIENHLADYTRKHKLILNQGKEGACTGFGLAAVINYLLWKECLEAGKDGGRSVSRIARVSPRMLYHMARIYDEWPGEDYEGSSCRGAMKGWHRHGICTEQFWPYKTKFVPPKEGWQQDAARRPLGAYYRINKDSIADMQAAIREVGAIYVSASVHKGWSLGASSTLPMIPFTTEVAGGHAFAITGYTTRGFIVQNSWGDGWGCLGFAILGYEDWIRNGSDAWVAVCGAPMELVDAVRTRTSLSLHDAVSGRAEWSWSSDSTAIPYAHATPAVHPWSEGEAYEHSLVLGNDGRPINRFLDVADAVAGVREAALNLPLAWLGGQQKPIIAIYAHGGLNDEEASIKRIRVMGPYFRENGIYPLFVTWKTGFGESISGILDDAVSKYFKTSEGELSRGFWSEVKNQLQEAKDRSVELACEKLLVKPVWMQMKQNAAAAVERDAGLALLAGHLVELKQRIPALQIHLVGHSAGSILHGHLLDQLTQKKLQVESLSLYAPACTVGFALEHYASAVKKNILSKERFFFDILSDERELADTVGPYGKSLLYLVSRALEDVHKMPLLGMEAAWNPAVESKELWNARKTVDVARWRTFMGGMQTVRVHTKERAKVFDGQEYISLAHGSFDNDVEVVAATLRRIRGEELAVKVENLHGF</sequence>
<dbReference type="SUPFAM" id="SSF54001">
    <property type="entry name" value="Cysteine proteinases"/>
    <property type="match status" value="1"/>
</dbReference>
<feature type="domain" description="Peptidase C1A papain C-terminal" evidence="1">
    <location>
        <begin position="120"/>
        <end position="248"/>
    </location>
</feature>
<name>A1ANK6_PELPD</name>